<dbReference type="AlphaFoldDB" id="A0AAJ0HTJ5"/>
<evidence type="ECO:0000256" key="2">
    <source>
        <dbReference type="ARBA" id="ARBA00022857"/>
    </source>
</evidence>
<gene>
    <name evidence="4" type="ORF">B0T25DRAFT_5967</name>
</gene>
<evidence type="ECO:0000256" key="1">
    <source>
        <dbReference type="ARBA" id="ARBA00006484"/>
    </source>
</evidence>
<reference evidence="4" key="2">
    <citation type="submission" date="2023-06" db="EMBL/GenBank/DDBJ databases">
        <authorList>
            <consortium name="Lawrence Berkeley National Laboratory"/>
            <person name="Haridas S."/>
            <person name="Hensen N."/>
            <person name="Bonometti L."/>
            <person name="Westerberg I."/>
            <person name="Brannstrom I.O."/>
            <person name="Guillou S."/>
            <person name="Cros-Aarteil S."/>
            <person name="Calhoun S."/>
            <person name="Kuo A."/>
            <person name="Mondo S."/>
            <person name="Pangilinan J."/>
            <person name="Riley R."/>
            <person name="Labutti K."/>
            <person name="Andreopoulos B."/>
            <person name="Lipzen A."/>
            <person name="Chen C."/>
            <person name="Yanf M."/>
            <person name="Daum C."/>
            <person name="Ng V."/>
            <person name="Clum A."/>
            <person name="Steindorff A."/>
            <person name="Ohm R."/>
            <person name="Martin F."/>
            <person name="Silar P."/>
            <person name="Natvig D."/>
            <person name="Lalanne C."/>
            <person name="Gautier V."/>
            <person name="Ament-Velasquez S.L."/>
            <person name="Kruys A."/>
            <person name="Hutchinson M.I."/>
            <person name="Powell A.J."/>
            <person name="Barry K."/>
            <person name="Miller A.N."/>
            <person name="Grigoriev I.V."/>
            <person name="Debuchy R."/>
            <person name="Gladieux P."/>
            <person name="Thoren M.H."/>
            <person name="Johannesson H."/>
        </authorList>
    </citation>
    <scope>NUCLEOTIDE SEQUENCE</scope>
    <source>
        <strain evidence="4">CBS 955.72</strain>
    </source>
</reference>
<protein>
    <submittedName>
        <fullName evidence="4">Uncharacterized protein</fullName>
    </submittedName>
</protein>
<accession>A0AAJ0HTJ5</accession>
<dbReference type="SUPFAM" id="SSF51735">
    <property type="entry name" value="NAD(P)-binding Rossmann-fold domains"/>
    <property type="match status" value="1"/>
</dbReference>
<dbReference type="PRINTS" id="PR00081">
    <property type="entry name" value="GDHRDH"/>
</dbReference>
<evidence type="ECO:0000313" key="4">
    <source>
        <dbReference type="EMBL" id="KAK3362413.1"/>
    </source>
</evidence>
<name>A0AAJ0HTJ5_9PEZI</name>
<dbReference type="Proteomes" id="UP001275084">
    <property type="component" value="Unassembled WGS sequence"/>
</dbReference>
<keyword evidence="5" id="KW-1185">Reference proteome</keyword>
<dbReference type="InterPro" id="IPR002347">
    <property type="entry name" value="SDR_fam"/>
</dbReference>
<organism evidence="4 5">
    <name type="scientific">Lasiosphaeria hispida</name>
    <dbReference type="NCBI Taxonomy" id="260671"/>
    <lineage>
        <taxon>Eukaryota</taxon>
        <taxon>Fungi</taxon>
        <taxon>Dikarya</taxon>
        <taxon>Ascomycota</taxon>
        <taxon>Pezizomycotina</taxon>
        <taxon>Sordariomycetes</taxon>
        <taxon>Sordariomycetidae</taxon>
        <taxon>Sordariales</taxon>
        <taxon>Lasiosphaeriaceae</taxon>
        <taxon>Lasiosphaeria</taxon>
    </lineage>
</organism>
<keyword evidence="2" id="KW-0521">NADP</keyword>
<reference evidence="4" key="1">
    <citation type="journal article" date="2023" name="Mol. Phylogenet. Evol.">
        <title>Genome-scale phylogeny and comparative genomics of the fungal order Sordariales.</title>
        <authorList>
            <person name="Hensen N."/>
            <person name="Bonometti L."/>
            <person name="Westerberg I."/>
            <person name="Brannstrom I.O."/>
            <person name="Guillou S."/>
            <person name="Cros-Aarteil S."/>
            <person name="Calhoun S."/>
            <person name="Haridas S."/>
            <person name="Kuo A."/>
            <person name="Mondo S."/>
            <person name="Pangilinan J."/>
            <person name="Riley R."/>
            <person name="LaButti K."/>
            <person name="Andreopoulos B."/>
            <person name="Lipzen A."/>
            <person name="Chen C."/>
            <person name="Yan M."/>
            <person name="Daum C."/>
            <person name="Ng V."/>
            <person name="Clum A."/>
            <person name="Steindorff A."/>
            <person name="Ohm R.A."/>
            <person name="Martin F."/>
            <person name="Silar P."/>
            <person name="Natvig D.O."/>
            <person name="Lalanne C."/>
            <person name="Gautier V."/>
            <person name="Ament-Velasquez S.L."/>
            <person name="Kruys A."/>
            <person name="Hutchinson M.I."/>
            <person name="Powell A.J."/>
            <person name="Barry K."/>
            <person name="Miller A.N."/>
            <person name="Grigoriev I.V."/>
            <person name="Debuchy R."/>
            <person name="Gladieux P."/>
            <person name="Hiltunen Thoren M."/>
            <person name="Johannesson H."/>
        </authorList>
    </citation>
    <scope>NUCLEOTIDE SEQUENCE</scope>
    <source>
        <strain evidence="4">CBS 955.72</strain>
    </source>
</reference>
<keyword evidence="3" id="KW-0560">Oxidoreductase</keyword>
<comment type="similarity">
    <text evidence="1">Belongs to the short-chain dehydrogenases/reductases (SDR) family.</text>
</comment>
<dbReference type="PRINTS" id="PR00080">
    <property type="entry name" value="SDRFAMILY"/>
</dbReference>
<dbReference type="Pfam" id="PF13561">
    <property type="entry name" value="adh_short_C2"/>
    <property type="match status" value="1"/>
</dbReference>
<dbReference type="InterPro" id="IPR036291">
    <property type="entry name" value="NAD(P)-bd_dom_sf"/>
</dbReference>
<dbReference type="PANTHER" id="PTHR48107">
    <property type="entry name" value="NADPH-DEPENDENT ALDEHYDE REDUCTASE-LIKE PROTEIN, CHLOROPLASTIC-RELATED"/>
    <property type="match status" value="1"/>
</dbReference>
<dbReference type="Gene3D" id="3.40.50.720">
    <property type="entry name" value="NAD(P)-binding Rossmann-like Domain"/>
    <property type="match status" value="1"/>
</dbReference>
<proteinExistence type="inferred from homology"/>
<dbReference type="EMBL" id="JAUIQD010000001">
    <property type="protein sequence ID" value="KAK3362413.1"/>
    <property type="molecule type" value="Genomic_DNA"/>
</dbReference>
<evidence type="ECO:0000313" key="5">
    <source>
        <dbReference type="Proteomes" id="UP001275084"/>
    </source>
</evidence>
<sequence length="229" mass="24332">MSLAGEVFIITGASRGIGRAIAERVASDGASVVINYLSNSRAADEVVDVEKLVSATVNKSSKIDVVIPNAGIMPMRDLESSTEADFDDVFNLNVKSPVFLVQKAVPHMPTDGSGRVIFISTGLNTSTNVVPGYLLYVPSKGAVDQLTRVLSKDLGKKNITVNAIAPGPTGTDLFFEGKSEQLLSVFKSHRPLNRLGTPEEIADVAAFVAGDGSRWISGQTIRVNRANMV</sequence>
<dbReference type="PANTHER" id="PTHR48107:SF7">
    <property type="entry name" value="RE15974P"/>
    <property type="match status" value="1"/>
</dbReference>
<evidence type="ECO:0000256" key="3">
    <source>
        <dbReference type="ARBA" id="ARBA00023002"/>
    </source>
</evidence>
<dbReference type="GO" id="GO:0016614">
    <property type="term" value="F:oxidoreductase activity, acting on CH-OH group of donors"/>
    <property type="evidence" value="ECO:0007669"/>
    <property type="project" value="UniProtKB-ARBA"/>
</dbReference>
<dbReference type="FunFam" id="3.40.50.720:FF:000084">
    <property type="entry name" value="Short-chain dehydrogenase reductase"/>
    <property type="match status" value="1"/>
</dbReference>
<comment type="caution">
    <text evidence="4">The sequence shown here is derived from an EMBL/GenBank/DDBJ whole genome shotgun (WGS) entry which is preliminary data.</text>
</comment>